<dbReference type="EMBL" id="JBBKZV010000012">
    <property type="protein sequence ID" value="MEJ8824253.1"/>
    <property type="molecule type" value="Genomic_DNA"/>
</dbReference>
<keyword evidence="4" id="KW-1185">Reference proteome</keyword>
<feature type="compositionally biased region" description="Acidic residues" evidence="1">
    <location>
        <begin position="174"/>
        <end position="185"/>
    </location>
</feature>
<feature type="transmembrane region" description="Helical" evidence="2">
    <location>
        <begin position="6"/>
        <end position="26"/>
    </location>
</feature>
<name>A0ABU8W3Q8_9BURK</name>
<accession>A0ABU8W3Q8</accession>
<dbReference type="RefSeq" id="WP_340365286.1">
    <property type="nucleotide sequence ID" value="NZ_JBBKZV010000012.1"/>
</dbReference>
<feature type="compositionally biased region" description="Pro residues" evidence="1">
    <location>
        <begin position="133"/>
        <end position="166"/>
    </location>
</feature>
<gene>
    <name evidence="3" type="ORF">WKW80_19810</name>
</gene>
<sequence>MNPSVAYLLIGSFAVGLLGALMGISVMSRRIRAQFAAQFQALGRTQANHDEPAPHSSKAAIDVARIAQLVQQALLVELDFLARRQAACDEARTHEQRRWQADQDQRRANELRGLLQALATQSGNSTPSTRVEPPVPPHWSPTTGAPPSPSDSSRPPEPMHTPLPRPHPLHEPDPPELELSDEELDALPPELPSTARPRRRPLPSPKKPRLSDL</sequence>
<organism evidence="3 4">
    <name type="scientific">Variovorax humicola</name>
    <dbReference type="NCBI Taxonomy" id="1769758"/>
    <lineage>
        <taxon>Bacteria</taxon>
        <taxon>Pseudomonadati</taxon>
        <taxon>Pseudomonadota</taxon>
        <taxon>Betaproteobacteria</taxon>
        <taxon>Burkholderiales</taxon>
        <taxon>Comamonadaceae</taxon>
        <taxon>Variovorax</taxon>
    </lineage>
</organism>
<feature type="region of interest" description="Disordered" evidence="1">
    <location>
        <begin position="119"/>
        <end position="213"/>
    </location>
</feature>
<evidence type="ECO:0000256" key="1">
    <source>
        <dbReference type="SAM" id="MobiDB-lite"/>
    </source>
</evidence>
<proteinExistence type="predicted"/>
<dbReference type="Proteomes" id="UP001363010">
    <property type="component" value="Unassembled WGS sequence"/>
</dbReference>
<evidence type="ECO:0000256" key="2">
    <source>
        <dbReference type="SAM" id="Phobius"/>
    </source>
</evidence>
<feature type="compositionally biased region" description="Polar residues" evidence="1">
    <location>
        <begin position="119"/>
        <end position="129"/>
    </location>
</feature>
<keyword evidence="2" id="KW-1133">Transmembrane helix</keyword>
<evidence type="ECO:0000313" key="4">
    <source>
        <dbReference type="Proteomes" id="UP001363010"/>
    </source>
</evidence>
<keyword evidence="2" id="KW-0812">Transmembrane</keyword>
<keyword evidence="2" id="KW-0472">Membrane</keyword>
<evidence type="ECO:0000313" key="3">
    <source>
        <dbReference type="EMBL" id="MEJ8824253.1"/>
    </source>
</evidence>
<comment type="caution">
    <text evidence="3">The sequence shown here is derived from an EMBL/GenBank/DDBJ whole genome shotgun (WGS) entry which is preliminary data.</text>
</comment>
<reference evidence="3 4" key="1">
    <citation type="submission" date="2024-03" db="EMBL/GenBank/DDBJ databases">
        <title>Novel species of the genus Variovorax.</title>
        <authorList>
            <person name="Liu Q."/>
            <person name="Xin Y.-H."/>
        </authorList>
    </citation>
    <scope>NUCLEOTIDE SEQUENCE [LARGE SCALE GENOMIC DNA]</scope>
    <source>
        <strain evidence="3 4">KACC 18501</strain>
    </source>
</reference>
<protein>
    <submittedName>
        <fullName evidence="3">Uncharacterized protein</fullName>
    </submittedName>
</protein>